<dbReference type="InterPro" id="IPR051317">
    <property type="entry name" value="Gfo/Idh/MocA_oxidoreduct"/>
</dbReference>
<name>A0A438MCG6_9ACTN</name>
<evidence type="ECO:0000259" key="3">
    <source>
        <dbReference type="Pfam" id="PF01408"/>
    </source>
</evidence>
<reference evidence="5 6" key="1">
    <citation type="submission" date="2019-01" db="EMBL/GenBank/DDBJ databases">
        <title>Sequencing the genomes of 1000 actinobacteria strains.</title>
        <authorList>
            <person name="Klenk H.-P."/>
        </authorList>
    </citation>
    <scope>NUCLEOTIDE SEQUENCE [LARGE SCALE GENOMIC DNA]</scope>
    <source>
        <strain evidence="5 6">DSM 43925</strain>
    </source>
</reference>
<feature type="domain" description="Gfo/Idh/MocA-like oxidoreductase N-terminal" evidence="3">
    <location>
        <begin position="4"/>
        <end position="119"/>
    </location>
</feature>
<evidence type="ECO:0000313" key="6">
    <source>
        <dbReference type="Proteomes" id="UP000284824"/>
    </source>
</evidence>
<dbReference type="InterPro" id="IPR000683">
    <property type="entry name" value="Gfo/Idh/MocA-like_OxRdtase_N"/>
</dbReference>
<keyword evidence="6" id="KW-1185">Reference proteome</keyword>
<accession>A0A438MCG6</accession>
<dbReference type="InterPro" id="IPR055170">
    <property type="entry name" value="GFO_IDH_MocA-like_dom"/>
</dbReference>
<dbReference type="OrthoDB" id="256869at2"/>
<sequence length="346" mass="37247">MSDIRVGLIGYGVAGAVFHAPLIQATPGLTLAAVVTGNAERQAEVRARYGAVGLGEVGELWERCDLVVVASPNRTHVSLAAAAIERGLPVVVDKPLARTAEEGWGLVRLAKERGVMLTVFQNRRWDGDFLTVRRLIGERALGGVRRFESRFERWRPVPKGGWRESGGPEEVGGLLYDLGSHLVDQALQLFGPVREVYCESDVRRDGVAADDDTFVVLTHAGGVRSHLWVSSVAAQHGPRFRVLGSAAAYVKYGMDVQEEGLRAGVAPDSSGFGEDDEARWGVLGTDDEHRVVRTEPGAYGDFYRGVVAALRDGTAPPVDPESAVEALSVIEAARMSADRGIVVRLS</sequence>
<dbReference type="Pfam" id="PF01408">
    <property type="entry name" value="GFO_IDH_MocA"/>
    <property type="match status" value="1"/>
</dbReference>
<dbReference type="Proteomes" id="UP000284824">
    <property type="component" value="Unassembled WGS sequence"/>
</dbReference>
<protein>
    <submittedName>
        <fullName evidence="5">Putative dehydrogenase</fullName>
    </submittedName>
</protein>
<comment type="caution">
    <text evidence="5">The sequence shown here is derived from an EMBL/GenBank/DDBJ whole genome shotgun (WGS) entry which is preliminary data.</text>
</comment>
<feature type="domain" description="GFO/IDH/MocA-like oxidoreductase" evidence="4">
    <location>
        <begin position="129"/>
        <end position="248"/>
    </location>
</feature>
<dbReference type="PANTHER" id="PTHR43708:SF5">
    <property type="entry name" value="CONSERVED EXPRESSED OXIDOREDUCTASE (EUROFUNG)-RELATED"/>
    <property type="match status" value="1"/>
</dbReference>
<comment type="similarity">
    <text evidence="1">Belongs to the Gfo/Idh/MocA family.</text>
</comment>
<evidence type="ECO:0000259" key="4">
    <source>
        <dbReference type="Pfam" id="PF22725"/>
    </source>
</evidence>
<dbReference type="GO" id="GO:0016491">
    <property type="term" value="F:oxidoreductase activity"/>
    <property type="evidence" value="ECO:0007669"/>
    <property type="project" value="UniProtKB-KW"/>
</dbReference>
<dbReference type="Gene3D" id="3.30.360.10">
    <property type="entry name" value="Dihydrodipicolinate Reductase, domain 2"/>
    <property type="match status" value="1"/>
</dbReference>
<dbReference type="Gene3D" id="3.40.50.720">
    <property type="entry name" value="NAD(P)-binding Rossmann-like Domain"/>
    <property type="match status" value="1"/>
</dbReference>
<dbReference type="SUPFAM" id="SSF55347">
    <property type="entry name" value="Glyceraldehyde-3-phosphate dehydrogenase-like, C-terminal domain"/>
    <property type="match status" value="1"/>
</dbReference>
<dbReference type="PANTHER" id="PTHR43708">
    <property type="entry name" value="CONSERVED EXPRESSED OXIDOREDUCTASE (EUROFUNG)"/>
    <property type="match status" value="1"/>
</dbReference>
<dbReference type="AlphaFoldDB" id="A0A438MCG6"/>
<evidence type="ECO:0000256" key="2">
    <source>
        <dbReference type="ARBA" id="ARBA00023002"/>
    </source>
</evidence>
<keyword evidence="2" id="KW-0560">Oxidoreductase</keyword>
<dbReference type="GO" id="GO:0000166">
    <property type="term" value="F:nucleotide binding"/>
    <property type="evidence" value="ECO:0007669"/>
    <property type="project" value="InterPro"/>
</dbReference>
<dbReference type="InterPro" id="IPR036291">
    <property type="entry name" value="NAD(P)-bd_dom_sf"/>
</dbReference>
<dbReference type="Pfam" id="PF22725">
    <property type="entry name" value="GFO_IDH_MocA_C3"/>
    <property type="match status" value="1"/>
</dbReference>
<evidence type="ECO:0000313" key="5">
    <source>
        <dbReference type="EMBL" id="RVX43261.1"/>
    </source>
</evidence>
<dbReference type="EMBL" id="SAUN01000001">
    <property type="protein sequence ID" value="RVX43261.1"/>
    <property type="molecule type" value="Genomic_DNA"/>
</dbReference>
<proteinExistence type="inferred from homology"/>
<organism evidence="5 6">
    <name type="scientific">Nonomuraea polychroma</name>
    <dbReference type="NCBI Taxonomy" id="46176"/>
    <lineage>
        <taxon>Bacteria</taxon>
        <taxon>Bacillati</taxon>
        <taxon>Actinomycetota</taxon>
        <taxon>Actinomycetes</taxon>
        <taxon>Streptosporangiales</taxon>
        <taxon>Streptosporangiaceae</taxon>
        <taxon>Nonomuraea</taxon>
    </lineage>
</organism>
<evidence type="ECO:0000256" key="1">
    <source>
        <dbReference type="ARBA" id="ARBA00010928"/>
    </source>
</evidence>
<dbReference type="RefSeq" id="WP_127935218.1">
    <property type="nucleotide sequence ID" value="NZ_SAUN01000001.1"/>
</dbReference>
<gene>
    <name evidence="5" type="ORF">EDD27_5936</name>
</gene>
<dbReference type="SUPFAM" id="SSF51735">
    <property type="entry name" value="NAD(P)-binding Rossmann-fold domains"/>
    <property type="match status" value="1"/>
</dbReference>